<evidence type="ECO:0000256" key="8">
    <source>
        <dbReference type="ARBA" id="ARBA00023054"/>
    </source>
</evidence>
<dbReference type="PANTHER" id="PTHR11669">
    <property type="entry name" value="REPLICATION FACTOR C / DNA POLYMERASE III GAMMA-TAU SUBUNIT"/>
    <property type="match status" value="1"/>
</dbReference>
<evidence type="ECO:0000256" key="1">
    <source>
        <dbReference type="ARBA" id="ARBA00006360"/>
    </source>
</evidence>
<sequence length="993" mass="110441">MDGRRHSVDIPISRTLVALRRVRSLRDPSTNSLSKFSPVAESLNWETNSNNGITLGFENRHKEFVNFRTDIVDLKDERLNAKEQQHRNDQDSYHNSRKPNSKLVSHENSRYIGTKGSAPSRKVYVEVSNIGQPRMEMLCGNKSLSERYYSGHRDKGLELACITPLTDCLEGVGSCNEPNEGSTREEKIHHNIAHSKYQNVKQSRSCKSAAGDVMSRVGSPCLSISDALLGCSSRATSLNGNEDADVLDSSQCGCGISRCWSRTPRLRESNLHLDAEEQPLLLGDAGETLISERTRGCNLMKNGITLYSESPRSVGQKFMPRSFNELVGQDMVSRSLLSAISNGRISSFYLFHGPRGTGKTSAARIFAAALNCVSVEMAKPCGLCRECVLFFSGKSRGVKEVDSVKVNKPQRIRAIMKNAENSLSSSRFIVLIVDECHLLQEDTWAAFLNNLEELSRHVVFIMITPDLHKLPRSAVSRSQRYHFPKIKEADIASQLEKICMEEGFNFDQDALNFIATKSNGSVRDAEMMLEQLSLIGKKITMSLVYELMGVVSDDELLDLLHLALSSNTPETVKRARELMRSRIDPLQLISQLANIIMDVLAGKCQGGGSEVPRRLFGRNTSEADMQQLSHALKVLSETEKQLRMSKNQTTWLTVALLQFSSVGSSMDSDESRLCIKTVPPRDGDFCSTSSTSESLKHLVTCACDCNGSCKMGMQDRKRTLESIWRKAAGMCESSSLKNFMHKRGKLLSISLRQGLAVAELGFYHPKYVSKAEKQWKVIAGALQHALGHNVEIRINLVNYTEKDHAKVKKKSFSFFGCSRRLHHRSQSSTECGSDPSDTSDLTSTKTLTRDKYVETGSSESGTQNSHAGYLGKEVVRTIRNTDGNTLSIGLTTPNHQLGADYHKYGRNCKCQDLFAPEQEKNPGCFPRTLKFHKSNASNTTEMVCCRTCAENNLASSVPHTIAQAYFCASDPVVSCCRSDNKNNCYRNHDTLRS</sequence>
<dbReference type="Pfam" id="PF23007">
    <property type="entry name" value="DnaA_N-like_STI"/>
    <property type="match status" value="1"/>
</dbReference>
<evidence type="ECO:0000259" key="11">
    <source>
        <dbReference type="SMART" id="SM00382"/>
    </source>
</evidence>
<evidence type="ECO:0000256" key="2">
    <source>
        <dbReference type="ARBA" id="ARBA00012417"/>
    </source>
</evidence>
<comment type="caution">
    <text evidence="12">The sequence shown here is derived from an EMBL/GenBank/DDBJ whole genome shotgun (WGS) entry which is preliminary data.</text>
</comment>
<dbReference type="Pfam" id="PF13177">
    <property type="entry name" value="DNA_pol3_delta2"/>
    <property type="match status" value="1"/>
</dbReference>
<feature type="compositionally biased region" description="Low complexity" evidence="10">
    <location>
        <begin position="833"/>
        <end position="846"/>
    </location>
</feature>
<evidence type="ECO:0000256" key="7">
    <source>
        <dbReference type="ARBA" id="ARBA00022932"/>
    </source>
</evidence>
<feature type="compositionally biased region" description="Polar residues" evidence="10">
    <location>
        <begin position="855"/>
        <end position="866"/>
    </location>
</feature>
<dbReference type="GO" id="GO:0005524">
    <property type="term" value="F:ATP binding"/>
    <property type="evidence" value="ECO:0007669"/>
    <property type="project" value="UniProtKB-KW"/>
</dbReference>
<evidence type="ECO:0000256" key="4">
    <source>
        <dbReference type="ARBA" id="ARBA00022741"/>
    </source>
</evidence>
<dbReference type="CDD" id="cd18137">
    <property type="entry name" value="HLD_clamp_pol_III_gamma_tau"/>
    <property type="match status" value="1"/>
</dbReference>
<dbReference type="PANTHER" id="PTHR11669:SF0">
    <property type="entry name" value="PROTEIN STICHEL-LIKE 2"/>
    <property type="match status" value="1"/>
</dbReference>
<dbReference type="EC" id="2.7.7.7" evidence="2"/>
<dbReference type="GO" id="GO:0003887">
    <property type="term" value="F:DNA-directed DNA polymerase activity"/>
    <property type="evidence" value="ECO:0007669"/>
    <property type="project" value="UniProtKB-KW"/>
</dbReference>
<accession>A0ABD2Z3G2</accession>
<dbReference type="SUPFAM" id="SSF48019">
    <property type="entry name" value="post-AAA+ oligomerization domain-like"/>
    <property type="match status" value="1"/>
</dbReference>
<evidence type="ECO:0000256" key="6">
    <source>
        <dbReference type="ARBA" id="ARBA00022840"/>
    </source>
</evidence>
<dbReference type="SUPFAM" id="SSF52540">
    <property type="entry name" value="P-loop containing nucleoside triphosphate hydrolases"/>
    <property type="match status" value="1"/>
</dbReference>
<keyword evidence="5" id="KW-0862">Zinc</keyword>
<dbReference type="SMART" id="SM00382">
    <property type="entry name" value="AAA"/>
    <property type="match status" value="1"/>
</dbReference>
<dbReference type="InterPro" id="IPR012763">
    <property type="entry name" value="DNA_pol_III_sug/sutau_N"/>
</dbReference>
<dbReference type="InterPro" id="IPR050238">
    <property type="entry name" value="DNA_Rep/Repair_Clamp_Loader"/>
</dbReference>
<dbReference type="InterPro" id="IPR054506">
    <property type="entry name" value="DnaA_N-like_STI"/>
</dbReference>
<dbReference type="Pfam" id="PF22608">
    <property type="entry name" value="DNAX_ATPase_lid"/>
    <property type="match status" value="1"/>
</dbReference>
<feature type="domain" description="AAA+ ATPase" evidence="11">
    <location>
        <begin position="345"/>
        <end position="487"/>
    </location>
</feature>
<dbReference type="AlphaFoldDB" id="A0ABD2Z3G2"/>
<dbReference type="EMBL" id="JBJUIK010000011">
    <property type="protein sequence ID" value="KAL3512642.1"/>
    <property type="molecule type" value="Genomic_DNA"/>
</dbReference>
<dbReference type="GO" id="GO:0046872">
    <property type="term" value="F:metal ion binding"/>
    <property type="evidence" value="ECO:0007669"/>
    <property type="project" value="UniProtKB-KW"/>
</dbReference>
<keyword evidence="13" id="KW-1185">Reference proteome</keyword>
<organism evidence="12 13">
    <name type="scientific">Cinchona calisaya</name>
    <dbReference type="NCBI Taxonomy" id="153742"/>
    <lineage>
        <taxon>Eukaryota</taxon>
        <taxon>Viridiplantae</taxon>
        <taxon>Streptophyta</taxon>
        <taxon>Embryophyta</taxon>
        <taxon>Tracheophyta</taxon>
        <taxon>Spermatophyta</taxon>
        <taxon>Magnoliopsida</taxon>
        <taxon>eudicotyledons</taxon>
        <taxon>Gunneridae</taxon>
        <taxon>Pentapetalae</taxon>
        <taxon>asterids</taxon>
        <taxon>lamiids</taxon>
        <taxon>Gentianales</taxon>
        <taxon>Rubiaceae</taxon>
        <taxon>Cinchonoideae</taxon>
        <taxon>Cinchoneae</taxon>
        <taxon>Cinchona</taxon>
    </lineage>
</organism>
<keyword evidence="4" id="KW-0547">Nucleotide-binding</keyword>
<protein>
    <recommendedName>
        <fullName evidence="2">DNA-directed DNA polymerase</fullName>
        <ecNumber evidence="2">2.7.7.7</ecNumber>
    </recommendedName>
</protein>
<dbReference type="NCBIfam" id="TIGR02397">
    <property type="entry name" value="dnaX_nterm"/>
    <property type="match status" value="1"/>
</dbReference>
<dbReference type="CDD" id="cd00009">
    <property type="entry name" value="AAA"/>
    <property type="match status" value="1"/>
</dbReference>
<evidence type="ECO:0000256" key="3">
    <source>
        <dbReference type="ARBA" id="ARBA00022723"/>
    </source>
</evidence>
<reference evidence="12 13" key="1">
    <citation type="submission" date="2024-11" db="EMBL/GenBank/DDBJ databases">
        <title>A near-complete genome assembly of Cinchona calisaya.</title>
        <authorList>
            <person name="Lian D.C."/>
            <person name="Zhao X.W."/>
            <person name="Wei L."/>
        </authorList>
    </citation>
    <scope>NUCLEOTIDE SEQUENCE [LARGE SCALE GENOMIC DNA]</scope>
    <source>
        <tissue evidence="12">Nenye</tissue>
    </source>
</reference>
<dbReference type="Gene3D" id="1.10.8.60">
    <property type="match status" value="1"/>
</dbReference>
<comment type="similarity">
    <text evidence="1">Belongs to the DnaX/STICHEL family.</text>
</comment>
<feature type="region of interest" description="Disordered" evidence="10">
    <location>
        <begin position="82"/>
        <end position="116"/>
    </location>
</feature>
<keyword evidence="8" id="KW-0175">Coiled coil</keyword>
<evidence type="ECO:0000256" key="9">
    <source>
        <dbReference type="ARBA" id="ARBA00049244"/>
    </source>
</evidence>
<evidence type="ECO:0000256" key="10">
    <source>
        <dbReference type="SAM" id="MobiDB-lite"/>
    </source>
</evidence>
<feature type="region of interest" description="Disordered" evidence="10">
    <location>
        <begin position="825"/>
        <end position="868"/>
    </location>
</feature>
<dbReference type="FunFam" id="1.10.8.60:FF:000013">
    <property type="entry name" value="DNA polymerase III subunit gamma/tau"/>
    <property type="match status" value="1"/>
</dbReference>
<keyword evidence="3" id="KW-0479">Metal-binding</keyword>
<dbReference type="InterPro" id="IPR027417">
    <property type="entry name" value="P-loop_NTPase"/>
</dbReference>
<dbReference type="Gene3D" id="3.40.50.300">
    <property type="entry name" value="P-loop containing nucleotide triphosphate hydrolases"/>
    <property type="match status" value="1"/>
</dbReference>
<gene>
    <name evidence="12" type="ORF">ACH5RR_025359</name>
</gene>
<keyword evidence="7" id="KW-0239">DNA-directed DNA polymerase</keyword>
<keyword evidence="7" id="KW-0548">Nucleotidyltransferase</keyword>
<evidence type="ECO:0000256" key="5">
    <source>
        <dbReference type="ARBA" id="ARBA00022833"/>
    </source>
</evidence>
<dbReference type="InterPro" id="IPR003593">
    <property type="entry name" value="AAA+_ATPase"/>
</dbReference>
<dbReference type="InterPro" id="IPR008921">
    <property type="entry name" value="DNA_pol3_clamp-load_cplx_C"/>
</dbReference>
<comment type="catalytic activity">
    <reaction evidence="9">
        <text>DNA(n) + a 2'-deoxyribonucleoside 5'-triphosphate = DNA(n+1) + diphosphate</text>
        <dbReference type="Rhea" id="RHEA:22508"/>
        <dbReference type="Rhea" id="RHEA-COMP:17339"/>
        <dbReference type="Rhea" id="RHEA-COMP:17340"/>
        <dbReference type="ChEBI" id="CHEBI:33019"/>
        <dbReference type="ChEBI" id="CHEBI:61560"/>
        <dbReference type="ChEBI" id="CHEBI:173112"/>
        <dbReference type="EC" id="2.7.7.7"/>
    </reaction>
</comment>
<evidence type="ECO:0000313" key="12">
    <source>
        <dbReference type="EMBL" id="KAL3512642.1"/>
    </source>
</evidence>
<proteinExistence type="inferred from homology"/>
<keyword evidence="7" id="KW-0808">Transferase</keyword>
<keyword evidence="6" id="KW-0067">ATP-binding</keyword>
<feature type="compositionally biased region" description="Basic and acidic residues" evidence="10">
    <location>
        <begin position="82"/>
        <end position="94"/>
    </location>
</feature>
<evidence type="ECO:0000313" key="13">
    <source>
        <dbReference type="Proteomes" id="UP001630127"/>
    </source>
</evidence>
<name>A0ABD2Z3G2_9GENT</name>
<dbReference type="Proteomes" id="UP001630127">
    <property type="component" value="Unassembled WGS sequence"/>
</dbReference>
<dbReference type="InterPro" id="IPR045085">
    <property type="entry name" value="HLD_clamp_pol_III_gamma_tau"/>
</dbReference>